<reference evidence="1" key="1">
    <citation type="submission" date="2021-01" db="EMBL/GenBank/DDBJ databases">
        <title>Whole genome shotgun sequence of Actinoplanes siamensis NBRC 109076.</title>
        <authorList>
            <person name="Komaki H."/>
            <person name="Tamura T."/>
        </authorList>
    </citation>
    <scope>NUCLEOTIDE SEQUENCE</scope>
    <source>
        <strain evidence="1">NBRC 109076</strain>
    </source>
</reference>
<dbReference type="AlphaFoldDB" id="A0A919TLY9"/>
<evidence type="ECO:0000313" key="2">
    <source>
        <dbReference type="Proteomes" id="UP000629619"/>
    </source>
</evidence>
<organism evidence="1 2">
    <name type="scientific">Actinoplanes siamensis</name>
    <dbReference type="NCBI Taxonomy" id="1223317"/>
    <lineage>
        <taxon>Bacteria</taxon>
        <taxon>Bacillati</taxon>
        <taxon>Actinomycetota</taxon>
        <taxon>Actinomycetes</taxon>
        <taxon>Micromonosporales</taxon>
        <taxon>Micromonosporaceae</taxon>
        <taxon>Actinoplanes</taxon>
    </lineage>
</organism>
<dbReference type="EMBL" id="BOMW01000043">
    <property type="protein sequence ID" value="GIF06969.1"/>
    <property type="molecule type" value="Genomic_DNA"/>
</dbReference>
<evidence type="ECO:0000313" key="1">
    <source>
        <dbReference type="EMBL" id="GIF06969.1"/>
    </source>
</evidence>
<keyword evidence="2" id="KW-1185">Reference proteome</keyword>
<sequence length="116" mass="12678">MLYQLRRRRPSSWLLSLSFNLFGVLKAQRLVFVNPLTRIHVGSANPSTPAALTGDALNAIGNAVENDPAPQTVALIAVHALRLHQVRSLRSIRSIHLTSASTWAPPRSGPLNPSRQ</sequence>
<proteinExistence type="predicted"/>
<gene>
    <name evidence="1" type="ORF">Asi03nite_45070</name>
</gene>
<protein>
    <submittedName>
        <fullName evidence="1">Uncharacterized protein</fullName>
    </submittedName>
</protein>
<accession>A0A919TLY9</accession>
<comment type="caution">
    <text evidence="1">The sequence shown here is derived from an EMBL/GenBank/DDBJ whole genome shotgun (WGS) entry which is preliminary data.</text>
</comment>
<name>A0A919TLY9_9ACTN</name>
<dbReference type="Proteomes" id="UP000629619">
    <property type="component" value="Unassembled WGS sequence"/>
</dbReference>